<feature type="compositionally biased region" description="Basic and acidic residues" evidence="1">
    <location>
        <begin position="318"/>
        <end position="327"/>
    </location>
</feature>
<dbReference type="EMBL" id="KN837129">
    <property type="protein sequence ID" value="KIJ42586.1"/>
    <property type="molecule type" value="Genomic_DNA"/>
</dbReference>
<proteinExistence type="predicted"/>
<accession>A0A0C9VW91</accession>
<evidence type="ECO:0000313" key="3">
    <source>
        <dbReference type="Proteomes" id="UP000054279"/>
    </source>
</evidence>
<dbReference type="HOGENOM" id="CLU_052551_0_0_1"/>
<name>A0A0C9VW91_SPHS4</name>
<feature type="compositionally biased region" description="Acidic residues" evidence="1">
    <location>
        <begin position="328"/>
        <end position="342"/>
    </location>
</feature>
<feature type="compositionally biased region" description="Polar residues" evidence="1">
    <location>
        <begin position="449"/>
        <end position="460"/>
    </location>
</feature>
<feature type="compositionally biased region" description="Polar residues" evidence="1">
    <location>
        <begin position="343"/>
        <end position="353"/>
    </location>
</feature>
<sequence>MSFTHICGNFQLHRYFRRNPIDDAADASGYHLHYESTFVTNSGNILVDIRIYQLPQYVPHPEGTIAFIFGKFRMSGPYSMEIEAVHIFKYPSYVTGRILPTFTPRVTIAGHVLQDVQQLSNGTKLIVLNTMDFVRDYHQVVTVIAAMAPNNRWPIEPPTPKRHIPIRIPGFIDCIDNKWHLPVIIVEELTLELGNKRVAELANHARIERLLILCKAHPARETETAMEPIMADKDWIYATSAASLSSIPPYGSPYPLPFPLDSSVWGRSKPTELKYLPLRYPAPQLQKLSDIEELEEGEFREQSNDNGSDAGEDLEKGEEDRTCAGEKEIEDGDSIESEEQEDVQQASQRSSQIHTRRTFTAIADISQEFPFPSSQAMVLSDATISDDEESVQEAAKKTALNNETVYLEDIPVVPRVVDRSSSKKRKTPPKAVSTSHMAKKNKPLPPSQPTLNKWIINNTDPSDDESNSKNMY</sequence>
<dbReference type="Proteomes" id="UP000054279">
    <property type="component" value="Unassembled WGS sequence"/>
</dbReference>
<dbReference type="AlphaFoldDB" id="A0A0C9VW91"/>
<feature type="region of interest" description="Disordered" evidence="1">
    <location>
        <begin position="415"/>
        <end position="472"/>
    </location>
</feature>
<evidence type="ECO:0000313" key="2">
    <source>
        <dbReference type="EMBL" id="KIJ42586.1"/>
    </source>
</evidence>
<organism evidence="2 3">
    <name type="scientific">Sphaerobolus stellatus (strain SS14)</name>
    <dbReference type="NCBI Taxonomy" id="990650"/>
    <lineage>
        <taxon>Eukaryota</taxon>
        <taxon>Fungi</taxon>
        <taxon>Dikarya</taxon>
        <taxon>Basidiomycota</taxon>
        <taxon>Agaricomycotina</taxon>
        <taxon>Agaricomycetes</taxon>
        <taxon>Phallomycetidae</taxon>
        <taxon>Geastrales</taxon>
        <taxon>Sphaerobolaceae</taxon>
        <taxon>Sphaerobolus</taxon>
    </lineage>
</organism>
<keyword evidence="3" id="KW-1185">Reference proteome</keyword>
<reference evidence="2 3" key="1">
    <citation type="submission" date="2014-06" db="EMBL/GenBank/DDBJ databases">
        <title>Evolutionary Origins and Diversification of the Mycorrhizal Mutualists.</title>
        <authorList>
            <consortium name="DOE Joint Genome Institute"/>
            <consortium name="Mycorrhizal Genomics Consortium"/>
            <person name="Kohler A."/>
            <person name="Kuo A."/>
            <person name="Nagy L.G."/>
            <person name="Floudas D."/>
            <person name="Copeland A."/>
            <person name="Barry K.W."/>
            <person name="Cichocki N."/>
            <person name="Veneault-Fourrey C."/>
            <person name="LaButti K."/>
            <person name="Lindquist E.A."/>
            <person name="Lipzen A."/>
            <person name="Lundell T."/>
            <person name="Morin E."/>
            <person name="Murat C."/>
            <person name="Riley R."/>
            <person name="Ohm R."/>
            <person name="Sun H."/>
            <person name="Tunlid A."/>
            <person name="Henrissat B."/>
            <person name="Grigoriev I.V."/>
            <person name="Hibbett D.S."/>
            <person name="Martin F."/>
        </authorList>
    </citation>
    <scope>NUCLEOTIDE SEQUENCE [LARGE SCALE GENOMIC DNA]</scope>
    <source>
        <strain evidence="2 3">SS14</strain>
    </source>
</reference>
<protein>
    <submittedName>
        <fullName evidence="2">Uncharacterized protein</fullName>
    </submittedName>
</protein>
<gene>
    <name evidence="2" type="ORF">M422DRAFT_254367</name>
</gene>
<feature type="region of interest" description="Disordered" evidence="1">
    <location>
        <begin position="296"/>
        <end position="355"/>
    </location>
</feature>
<evidence type="ECO:0000256" key="1">
    <source>
        <dbReference type="SAM" id="MobiDB-lite"/>
    </source>
</evidence>